<evidence type="ECO:0000313" key="2">
    <source>
        <dbReference type="Proteomes" id="UP000606991"/>
    </source>
</evidence>
<accession>A0A934NAJ0</accession>
<comment type="caution">
    <text evidence="1">The sequence shown here is derived from an EMBL/GenBank/DDBJ whole genome shotgun (WGS) entry which is preliminary data.</text>
</comment>
<dbReference type="AlphaFoldDB" id="A0A934NAJ0"/>
<protein>
    <submittedName>
        <fullName evidence="1">Uncharacterized protein</fullName>
    </submittedName>
</protein>
<dbReference type="RefSeq" id="WP_337312356.1">
    <property type="nucleotide sequence ID" value="NZ_JAEKNS010000112.1"/>
</dbReference>
<dbReference type="EMBL" id="JAEKNS010000112">
    <property type="protein sequence ID" value="MBJ7595342.1"/>
    <property type="molecule type" value="Genomic_DNA"/>
</dbReference>
<sequence length="143" mass="15222">MRIPVGAVAMRIPIFASAHEELRSAIDPPWPRWMHDLYELEEAQDEGIDADAGETTVPAALGALSSRLRQRLELIASVAGGLQRDGWSLDIDGDCLVASRVANPRHALELLENAGLAGPLCAVADLDDSGWPKLYPGLGSTAA</sequence>
<dbReference type="Proteomes" id="UP000606991">
    <property type="component" value="Unassembled WGS sequence"/>
</dbReference>
<organism evidence="1 2">
    <name type="scientific">Candidatus Aeolococcus gillhamiae</name>
    <dbReference type="NCBI Taxonomy" id="3127015"/>
    <lineage>
        <taxon>Bacteria</taxon>
        <taxon>Bacillati</taxon>
        <taxon>Candidatus Dormiibacterota</taxon>
        <taxon>Candidatus Dormibacteria</taxon>
        <taxon>Candidatus Aeolococcales</taxon>
        <taxon>Candidatus Aeolococcaceae</taxon>
        <taxon>Candidatus Aeolococcus</taxon>
    </lineage>
</organism>
<name>A0A934NAJ0_9BACT</name>
<gene>
    <name evidence="1" type="ORF">JF886_10865</name>
</gene>
<evidence type="ECO:0000313" key="1">
    <source>
        <dbReference type="EMBL" id="MBJ7595342.1"/>
    </source>
</evidence>
<reference evidence="1 2" key="1">
    <citation type="submission" date="2020-10" db="EMBL/GenBank/DDBJ databases">
        <title>Ca. Dormibacterota MAGs.</title>
        <authorList>
            <person name="Montgomery K."/>
        </authorList>
    </citation>
    <scope>NUCLEOTIDE SEQUENCE [LARGE SCALE GENOMIC DNA]</scope>
    <source>
        <strain evidence="1">SC8812_S17_18</strain>
    </source>
</reference>
<proteinExistence type="predicted"/>